<keyword evidence="4" id="KW-1185">Reference proteome</keyword>
<keyword evidence="1" id="KW-0560">Oxidoreductase</keyword>
<protein>
    <submittedName>
        <fullName evidence="3">Taurine catabolism dioxygenase TauD</fullName>
    </submittedName>
</protein>
<dbReference type="Proteomes" id="UP000232638">
    <property type="component" value="Chromosome"/>
</dbReference>
<name>A0A2K8U6T9_9GAMM</name>
<dbReference type="Gene3D" id="3.60.130.10">
    <property type="entry name" value="Clavaminate synthase-like"/>
    <property type="match status" value="1"/>
</dbReference>
<proteinExistence type="predicted"/>
<feature type="domain" description="TauD/TfdA-like" evidence="2">
    <location>
        <begin position="87"/>
        <end position="292"/>
    </location>
</feature>
<dbReference type="AlphaFoldDB" id="A0A2K8U6T9"/>
<sequence>MTTPQAPPLSPFALTDPDAYQRWRDARLAAAPTSLADLIVTVRDPRDLTAAEIEAILGRCRRANMAIYVGQTGDDPDKAIPALLGARLGLHRLDHNRGADEDAITSLRVQTDARHAGYIPYTDRPIAWHTDGYYNTPERQIHGLLLHCVHPAAAGGANALLDHEIAYCLVRDQDPDFIRALMHPQCMTIPANPGDGADEGAELRPEQSGPVFSIRADGHLHMRYTNRARNIVWRDDPLSLAAVECLKRILHSPSPWHLEGRLEPGWGLICNNVLHTRTRFTEGPVPRLIYRARYYDRLAGT</sequence>
<keyword evidence="3" id="KW-0223">Dioxygenase</keyword>
<dbReference type="EMBL" id="CP020370">
    <property type="protein sequence ID" value="AUB81318.1"/>
    <property type="molecule type" value="Genomic_DNA"/>
</dbReference>
<dbReference type="InterPro" id="IPR003819">
    <property type="entry name" value="TauD/TfdA-like"/>
</dbReference>
<dbReference type="KEGG" id="tsy:THSYN_10395"/>
<evidence type="ECO:0000256" key="1">
    <source>
        <dbReference type="ARBA" id="ARBA00023002"/>
    </source>
</evidence>
<dbReference type="InterPro" id="IPR042098">
    <property type="entry name" value="TauD-like_sf"/>
</dbReference>
<evidence type="ECO:0000313" key="3">
    <source>
        <dbReference type="EMBL" id="AUB81318.1"/>
    </source>
</evidence>
<evidence type="ECO:0000259" key="2">
    <source>
        <dbReference type="Pfam" id="PF02668"/>
    </source>
</evidence>
<reference evidence="3 4" key="1">
    <citation type="submission" date="2017-03" db="EMBL/GenBank/DDBJ databases">
        <title>Complete genome sequence of Candidatus 'Thiodictyon syntrophicum' sp. nov. strain Cad16T, a photolithoautotroph purple sulfur bacterium isolated from an alpine meromictic lake.</title>
        <authorList>
            <person name="Luedin S.M."/>
            <person name="Pothier J.F."/>
            <person name="Danza F."/>
            <person name="Storelli N."/>
            <person name="Wittwer M."/>
            <person name="Tonolla M."/>
        </authorList>
    </citation>
    <scope>NUCLEOTIDE SEQUENCE [LARGE SCALE GENOMIC DNA]</scope>
    <source>
        <strain evidence="3 4">Cad16T</strain>
    </source>
</reference>
<dbReference type="Pfam" id="PF02668">
    <property type="entry name" value="TauD"/>
    <property type="match status" value="1"/>
</dbReference>
<dbReference type="SUPFAM" id="SSF51197">
    <property type="entry name" value="Clavaminate synthase-like"/>
    <property type="match status" value="1"/>
</dbReference>
<accession>A0A2K8U6T9</accession>
<dbReference type="RefSeq" id="WP_100919092.1">
    <property type="nucleotide sequence ID" value="NZ_CP020370.1"/>
</dbReference>
<gene>
    <name evidence="3" type="ORF">THSYN_10395</name>
</gene>
<dbReference type="GO" id="GO:0016706">
    <property type="term" value="F:2-oxoglutarate-dependent dioxygenase activity"/>
    <property type="evidence" value="ECO:0007669"/>
    <property type="project" value="UniProtKB-ARBA"/>
</dbReference>
<organism evidence="3 4">
    <name type="scientific">Candidatus Thiodictyon syntrophicum</name>
    <dbReference type="NCBI Taxonomy" id="1166950"/>
    <lineage>
        <taxon>Bacteria</taxon>
        <taxon>Pseudomonadati</taxon>
        <taxon>Pseudomonadota</taxon>
        <taxon>Gammaproteobacteria</taxon>
        <taxon>Chromatiales</taxon>
        <taxon>Chromatiaceae</taxon>
        <taxon>Thiodictyon</taxon>
    </lineage>
</organism>
<evidence type="ECO:0000313" key="4">
    <source>
        <dbReference type="Proteomes" id="UP000232638"/>
    </source>
</evidence>
<dbReference type="OrthoDB" id="9770519at2"/>